<dbReference type="Proteomes" id="UP001220010">
    <property type="component" value="Unassembled WGS sequence"/>
</dbReference>
<reference evidence="7 8" key="1">
    <citation type="submission" date="2023-03" db="EMBL/GenBank/DDBJ databases">
        <title>WGS of Methanotrichaceae archaeon Mx.</title>
        <authorList>
            <person name="Sorokin D.Y."/>
            <person name="Merkel A.Y."/>
        </authorList>
    </citation>
    <scope>NUCLEOTIDE SEQUENCE [LARGE SCALE GENOMIC DNA]</scope>
    <source>
        <strain evidence="7 8">Mx</strain>
    </source>
</reference>
<evidence type="ECO:0000256" key="2">
    <source>
        <dbReference type="ARBA" id="ARBA00007524"/>
    </source>
</evidence>
<feature type="transmembrane region" description="Helical" evidence="6">
    <location>
        <begin position="80"/>
        <end position="100"/>
    </location>
</feature>
<evidence type="ECO:0000256" key="1">
    <source>
        <dbReference type="ARBA" id="ARBA00004141"/>
    </source>
</evidence>
<dbReference type="PANTHER" id="PTHR10057">
    <property type="entry name" value="PERIPHERAL-TYPE BENZODIAZEPINE RECEPTOR"/>
    <property type="match status" value="1"/>
</dbReference>
<evidence type="ECO:0000313" key="7">
    <source>
        <dbReference type="EMBL" id="MDF0590027.1"/>
    </source>
</evidence>
<comment type="caution">
    <text evidence="7">The sequence shown here is derived from an EMBL/GenBank/DDBJ whole genome shotgun (WGS) entry which is preliminary data.</text>
</comment>
<feature type="transmembrane region" description="Helical" evidence="6">
    <location>
        <begin position="48"/>
        <end position="68"/>
    </location>
</feature>
<feature type="transmembrane region" description="Helical" evidence="6">
    <location>
        <begin position="135"/>
        <end position="155"/>
    </location>
</feature>
<gene>
    <name evidence="7" type="ORF">P0O15_02385</name>
</gene>
<organism evidence="7 8">
    <name type="scientific">Candidatus Methanocrinis natronophilus</name>
    <dbReference type="NCBI Taxonomy" id="3033396"/>
    <lineage>
        <taxon>Archaea</taxon>
        <taxon>Methanobacteriati</taxon>
        <taxon>Methanobacteriota</taxon>
        <taxon>Stenosarchaea group</taxon>
        <taxon>Methanomicrobia</taxon>
        <taxon>Methanotrichales</taxon>
        <taxon>Methanotrichaceae</taxon>
        <taxon>Methanocrinis</taxon>
    </lineage>
</organism>
<comment type="similarity">
    <text evidence="2">Belongs to the TspO/BZRP family.</text>
</comment>
<keyword evidence="5 6" id="KW-0472">Membrane</keyword>
<keyword evidence="4 6" id="KW-1133">Transmembrane helix</keyword>
<keyword evidence="3 6" id="KW-0812">Transmembrane</keyword>
<dbReference type="InterPro" id="IPR004307">
    <property type="entry name" value="TspO_MBR"/>
</dbReference>
<feature type="transmembrane region" description="Helical" evidence="6">
    <location>
        <begin position="7"/>
        <end position="28"/>
    </location>
</feature>
<sequence length="159" mass="17658">MRQIDLIKLAASLGACYLAAVIGSFFTTPEIPTWYATLVRPSFAPPDWVFGPVWTALYTMMGISAYLVWREGLADPKVKVAMAVFAFQLAANVSWSAAFFGLRSPLAGLAVIVLLWALIALNIQKFREVSRTAGLLLIPYILWVTFAMVLNFSIWRLNP</sequence>
<dbReference type="Pfam" id="PF03073">
    <property type="entry name" value="TspO_MBR"/>
    <property type="match status" value="1"/>
</dbReference>
<feature type="transmembrane region" description="Helical" evidence="6">
    <location>
        <begin position="106"/>
        <end position="123"/>
    </location>
</feature>
<dbReference type="EMBL" id="JARFPK010000006">
    <property type="protein sequence ID" value="MDF0590027.1"/>
    <property type="molecule type" value="Genomic_DNA"/>
</dbReference>
<dbReference type="Gene3D" id="1.20.1260.100">
    <property type="entry name" value="TspO/MBR protein"/>
    <property type="match status" value="1"/>
</dbReference>
<evidence type="ECO:0000256" key="6">
    <source>
        <dbReference type="SAM" id="Phobius"/>
    </source>
</evidence>
<proteinExistence type="inferred from homology"/>
<evidence type="ECO:0000256" key="4">
    <source>
        <dbReference type="ARBA" id="ARBA00022989"/>
    </source>
</evidence>
<keyword evidence="8" id="KW-1185">Reference proteome</keyword>
<accession>A0ABT5X5Q0</accession>
<dbReference type="InterPro" id="IPR038330">
    <property type="entry name" value="TspO/MBR-related_sf"/>
</dbReference>
<dbReference type="PANTHER" id="PTHR10057:SF0">
    <property type="entry name" value="TRANSLOCATOR PROTEIN"/>
    <property type="match status" value="1"/>
</dbReference>
<dbReference type="RefSeq" id="WP_316965786.1">
    <property type="nucleotide sequence ID" value="NZ_JARFPK010000006.1"/>
</dbReference>
<dbReference type="PIRSF" id="PIRSF005859">
    <property type="entry name" value="PBR"/>
    <property type="match status" value="1"/>
</dbReference>
<dbReference type="CDD" id="cd15904">
    <property type="entry name" value="TSPO_MBR"/>
    <property type="match status" value="1"/>
</dbReference>
<evidence type="ECO:0000256" key="3">
    <source>
        <dbReference type="ARBA" id="ARBA00022692"/>
    </source>
</evidence>
<protein>
    <submittedName>
        <fullName evidence="7">Tryptophan-rich sensory protein</fullName>
    </submittedName>
</protein>
<name>A0ABT5X5Q0_9EURY</name>
<evidence type="ECO:0000313" key="8">
    <source>
        <dbReference type="Proteomes" id="UP001220010"/>
    </source>
</evidence>
<evidence type="ECO:0000256" key="5">
    <source>
        <dbReference type="ARBA" id="ARBA00023136"/>
    </source>
</evidence>
<comment type="subcellular location">
    <subcellularLocation>
        <location evidence="1">Membrane</location>
        <topology evidence="1">Multi-pass membrane protein</topology>
    </subcellularLocation>
</comment>